<reference evidence="13 14" key="1">
    <citation type="submission" date="2020-03" db="EMBL/GenBank/DDBJ databases">
        <title>Genome mining reveals the biosynthetic pathways of PHA and ectoines of the halophilic strain Salinivibrio costicola M318 isolated from fermented shrimp paste.</title>
        <authorList>
            <person name="Doan T.V."/>
            <person name="Tran L.T."/>
            <person name="Trieu T.A."/>
            <person name="Nguyen Q.V."/>
            <person name="Quach T.N."/>
            <person name="Phi T.Q."/>
            <person name="Kumar S."/>
        </authorList>
    </citation>
    <scope>NUCLEOTIDE SEQUENCE [LARGE SCALE GENOMIC DNA]</scope>
    <source>
        <strain evidence="13 14">M318</strain>
    </source>
</reference>
<dbReference type="Proteomes" id="UP000501408">
    <property type="component" value="Chromosome 1"/>
</dbReference>
<evidence type="ECO:0000256" key="7">
    <source>
        <dbReference type="ARBA" id="ARBA00022906"/>
    </source>
</evidence>
<dbReference type="RefSeq" id="WP_167313858.1">
    <property type="nucleotide sequence ID" value="NZ_CP050266.1"/>
</dbReference>
<keyword evidence="3" id="KW-0813">Transport</keyword>
<dbReference type="SUPFAM" id="SSF160240">
    <property type="entry name" value="Cation efflux protein cytoplasmic domain-like"/>
    <property type="match status" value="1"/>
</dbReference>
<feature type="transmembrane region" description="Helical" evidence="10">
    <location>
        <begin position="158"/>
        <end position="175"/>
    </location>
</feature>
<dbReference type="Pfam" id="PF16916">
    <property type="entry name" value="ZT_dimer"/>
    <property type="match status" value="1"/>
</dbReference>
<keyword evidence="4" id="KW-1003">Cell membrane</keyword>
<dbReference type="InterPro" id="IPR050291">
    <property type="entry name" value="CDF_Transporter"/>
</dbReference>
<dbReference type="NCBIfam" id="NF007064">
    <property type="entry name" value="PRK09509.1"/>
    <property type="match status" value="1"/>
</dbReference>
<dbReference type="InterPro" id="IPR036837">
    <property type="entry name" value="Cation_efflux_CTD_sf"/>
</dbReference>
<evidence type="ECO:0000256" key="2">
    <source>
        <dbReference type="ARBA" id="ARBA00010212"/>
    </source>
</evidence>
<evidence type="ECO:0000313" key="13">
    <source>
        <dbReference type="EMBL" id="QIR05062.1"/>
    </source>
</evidence>
<dbReference type="InterPro" id="IPR058533">
    <property type="entry name" value="Cation_efflux_TM"/>
</dbReference>
<dbReference type="NCBIfam" id="TIGR01297">
    <property type="entry name" value="CDF"/>
    <property type="match status" value="1"/>
</dbReference>
<evidence type="ECO:0000256" key="6">
    <source>
        <dbReference type="ARBA" id="ARBA00022692"/>
    </source>
</evidence>
<keyword evidence="7" id="KW-0862">Zinc</keyword>
<keyword evidence="7" id="KW-0406">Ion transport</keyword>
<dbReference type="PANTHER" id="PTHR43840">
    <property type="entry name" value="MITOCHONDRIAL METAL TRANSPORTER 1-RELATED"/>
    <property type="match status" value="1"/>
</dbReference>
<feature type="transmembrane region" description="Helical" evidence="10">
    <location>
        <begin position="111"/>
        <end position="134"/>
    </location>
</feature>
<evidence type="ECO:0000256" key="1">
    <source>
        <dbReference type="ARBA" id="ARBA00004141"/>
    </source>
</evidence>
<feature type="transmembrane region" description="Helical" evidence="10">
    <location>
        <begin position="39"/>
        <end position="60"/>
    </location>
</feature>
<dbReference type="EMBL" id="CP050266">
    <property type="protein sequence ID" value="QIR05062.1"/>
    <property type="molecule type" value="Genomic_DNA"/>
</dbReference>
<evidence type="ECO:0000256" key="5">
    <source>
        <dbReference type="ARBA" id="ARBA00022496"/>
    </source>
</evidence>
<keyword evidence="6 10" id="KW-0812">Transmembrane</keyword>
<evidence type="ECO:0000259" key="12">
    <source>
        <dbReference type="Pfam" id="PF16916"/>
    </source>
</evidence>
<evidence type="ECO:0000313" key="14">
    <source>
        <dbReference type="Proteomes" id="UP000501408"/>
    </source>
</evidence>
<evidence type="ECO:0000256" key="3">
    <source>
        <dbReference type="ARBA" id="ARBA00022448"/>
    </source>
</evidence>
<feature type="domain" description="Cation efflux protein transmembrane" evidence="11">
    <location>
        <begin position="14"/>
        <end position="206"/>
    </location>
</feature>
<evidence type="ECO:0000259" key="11">
    <source>
        <dbReference type="Pfam" id="PF01545"/>
    </source>
</evidence>
<proteinExistence type="inferred from homology"/>
<keyword evidence="14" id="KW-1185">Reference proteome</keyword>
<dbReference type="PANTHER" id="PTHR43840:SF41">
    <property type="entry name" value="CATION-EFFLUX PUMP FIEF"/>
    <property type="match status" value="1"/>
</dbReference>
<keyword evidence="5" id="KW-0408">Iron</keyword>
<keyword evidence="5" id="KW-0410">Iron transport</keyword>
<evidence type="ECO:0000256" key="10">
    <source>
        <dbReference type="SAM" id="Phobius"/>
    </source>
</evidence>
<evidence type="ECO:0000256" key="9">
    <source>
        <dbReference type="ARBA" id="ARBA00023136"/>
    </source>
</evidence>
<organism evidence="13 14">
    <name type="scientific">Salinivibrio costicola</name>
    <name type="common">Vibrio costicola</name>
    <dbReference type="NCBI Taxonomy" id="51367"/>
    <lineage>
        <taxon>Bacteria</taxon>
        <taxon>Pseudomonadati</taxon>
        <taxon>Pseudomonadota</taxon>
        <taxon>Gammaproteobacteria</taxon>
        <taxon>Vibrionales</taxon>
        <taxon>Vibrionaceae</taxon>
        <taxon>Salinivibrio</taxon>
    </lineage>
</organism>
<name>A0ABX6K0F3_SALCS</name>
<dbReference type="InterPro" id="IPR002524">
    <property type="entry name" value="Cation_efflux"/>
</dbReference>
<accession>A0ABX6K0F3</accession>
<keyword evidence="8 10" id="KW-1133">Transmembrane helix</keyword>
<sequence>MTKKYAFWVEAAAWAATCVATLLLIAKLIAWWLTGSVSVLASFVDSLLDLLASLTNLVVVRYAVQPADNEHSFGHGKAESLAALAQSTFIVGSASFLLLSGLERLFKPVPIAAPELGVAVSVGATLVTLGLVLFQKWVIRKTASPAIRADALHYQSDLLMNVAIIIALVLSWYGWTQADAWFAIGISGFILWQAIKMAYEAVQSLLDRQIPLDDQERIAVLSSSVAGVRGIHQLRTRQAGMTTFIQLHIELDDELPLVDAHTIADEVEDRLLIAFPGADIMIHQDPVSVVNKERAQFSSSAVNKSPQG</sequence>
<keyword evidence="9 10" id="KW-0472">Membrane</keyword>
<feature type="transmembrane region" description="Helical" evidence="10">
    <location>
        <begin position="81"/>
        <end position="99"/>
    </location>
</feature>
<dbReference type="Pfam" id="PF01545">
    <property type="entry name" value="Cation_efflux"/>
    <property type="match status" value="1"/>
</dbReference>
<gene>
    <name evidence="13" type="primary">fieF</name>
    <name evidence="13" type="ORF">HBA18_00910</name>
</gene>
<dbReference type="InterPro" id="IPR027470">
    <property type="entry name" value="Cation_efflux_CTD"/>
</dbReference>
<comment type="subcellular location">
    <subcellularLocation>
        <location evidence="1">Membrane</location>
        <topology evidence="1">Multi-pass membrane protein</topology>
    </subcellularLocation>
</comment>
<dbReference type="Gene3D" id="3.30.70.1350">
    <property type="entry name" value="Cation efflux protein, cytoplasmic domain"/>
    <property type="match status" value="1"/>
</dbReference>
<keyword evidence="7" id="KW-0864">Zinc transport</keyword>
<comment type="similarity">
    <text evidence="2">Belongs to the cation diffusion facilitator (CDF) transporter (TC 2.A.4) family. FieF subfamily.</text>
</comment>
<evidence type="ECO:0000256" key="4">
    <source>
        <dbReference type="ARBA" id="ARBA00022475"/>
    </source>
</evidence>
<dbReference type="SUPFAM" id="SSF161111">
    <property type="entry name" value="Cation efflux protein transmembrane domain-like"/>
    <property type="match status" value="1"/>
</dbReference>
<dbReference type="Gene3D" id="1.20.1510.10">
    <property type="entry name" value="Cation efflux protein transmembrane domain"/>
    <property type="match status" value="1"/>
</dbReference>
<feature type="transmembrane region" description="Helical" evidence="10">
    <location>
        <begin position="181"/>
        <end position="199"/>
    </location>
</feature>
<evidence type="ECO:0000256" key="8">
    <source>
        <dbReference type="ARBA" id="ARBA00022989"/>
    </source>
</evidence>
<dbReference type="InterPro" id="IPR027469">
    <property type="entry name" value="Cation_efflux_TMD_sf"/>
</dbReference>
<feature type="transmembrane region" description="Helical" evidence="10">
    <location>
        <begin position="12"/>
        <end position="33"/>
    </location>
</feature>
<protein>
    <submittedName>
        <fullName evidence="13">CDF family cation-efflux transporter FieF</fullName>
    </submittedName>
</protein>
<feature type="domain" description="Cation efflux protein cytoplasmic" evidence="12">
    <location>
        <begin position="213"/>
        <end position="286"/>
    </location>
</feature>